<accession>A0A1V9FBV6</accession>
<organism evidence="1 2">
    <name type="scientific">Niastella yeongjuensis</name>
    <dbReference type="NCBI Taxonomy" id="354355"/>
    <lineage>
        <taxon>Bacteria</taxon>
        <taxon>Pseudomonadati</taxon>
        <taxon>Bacteroidota</taxon>
        <taxon>Chitinophagia</taxon>
        <taxon>Chitinophagales</taxon>
        <taxon>Chitinophagaceae</taxon>
        <taxon>Niastella</taxon>
    </lineage>
</organism>
<evidence type="ECO:0000313" key="2">
    <source>
        <dbReference type="Proteomes" id="UP000192610"/>
    </source>
</evidence>
<dbReference type="Gene3D" id="1.25.40.390">
    <property type="match status" value="2"/>
</dbReference>
<dbReference type="SUPFAM" id="SSF48452">
    <property type="entry name" value="TPR-like"/>
    <property type="match status" value="1"/>
</dbReference>
<dbReference type="InterPro" id="IPR011990">
    <property type="entry name" value="TPR-like_helical_dom_sf"/>
</dbReference>
<comment type="caution">
    <text evidence="1">The sequence shown here is derived from an EMBL/GenBank/DDBJ whole genome shotgun (WGS) entry which is preliminary data.</text>
</comment>
<gene>
    <name evidence="1" type="ORF">A4H97_20015</name>
</gene>
<dbReference type="Proteomes" id="UP000192610">
    <property type="component" value="Unassembled WGS sequence"/>
</dbReference>
<sequence length="542" mass="60474">MKRYLNYIIIIVFISGACKKSSLELNNPNQPLPQQALTTQAGLQNFSLGILQKMIADVPGEGKTNIFHIALTNHSIMGDEAYCPYGNYGFRWVNQVYKITLPGGTVITNPNTVDQKTQLQGFDSRGSGELNAFQYEWSSCYYIISQANFLLASLNDPLLKLSGDADNKKNIFRAWGLWWKAYAYSRIGSMYLGGVIVDTAGKTNGNFVDHNAILAEADKSLNDCLTTLDGIEVTDDYTAIMKAIVASFNQNQNVVTPDMWKRQIYSLKARNLMVNKKVTEMTPANWQQVITLVDQGIQADDYVFRFGIDPSGSNDVSLGQFHPYLYLGEVVQFSFVSERLIQDFKPGDHRFSTGFKLFDPPKVNERGRGLQFGTRYNPIFIEDGGLYATGTSQGTVPWACSYEETQLMKAEALLRTNSIEPGLQLVDEVRDFQHAGLAHVANTGLSATDALEEYRKERRVALFLWGTAFYDARRWGITQPASQGGGRANAIVIIPGNLLTPQQPGSVPTACFMEYDYMDYWDVPQNELDFNTPGSVSPPLKN</sequence>
<dbReference type="PROSITE" id="PS51257">
    <property type="entry name" value="PROKAR_LIPOPROTEIN"/>
    <property type="match status" value="1"/>
</dbReference>
<dbReference type="GO" id="GO:0009279">
    <property type="term" value="C:cell outer membrane"/>
    <property type="evidence" value="ECO:0007669"/>
    <property type="project" value="UniProtKB-SubCell"/>
</dbReference>
<protein>
    <submittedName>
        <fullName evidence="1">Uncharacterized protein</fullName>
    </submittedName>
</protein>
<dbReference type="OrthoDB" id="1183184at2"/>
<name>A0A1V9FBV6_9BACT</name>
<dbReference type="RefSeq" id="WP_081197084.1">
    <property type="nucleotide sequence ID" value="NZ_FOCZ01000022.1"/>
</dbReference>
<proteinExistence type="predicted"/>
<evidence type="ECO:0000313" key="1">
    <source>
        <dbReference type="EMBL" id="OQP55879.1"/>
    </source>
</evidence>
<dbReference type="AlphaFoldDB" id="A0A1V9FBV6"/>
<keyword evidence="2" id="KW-1185">Reference proteome</keyword>
<dbReference type="STRING" id="354355.SAMN05660816_06545"/>
<reference evidence="2" key="1">
    <citation type="submission" date="2016-04" db="EMBL/GenBank/DDBJ databases">
        <authorList>
            <person name="Chen L."/>
            <person name="Zhuang W."/>
            <person name="Wang G."/>
        </authorList>
    </citation>
    <scope>NUCLEOTIDE SEQUENCE [LARGE SCALE GENOMIC DNA]</scope>
    <source>
        <strain evidence="2">17621</strain>
    </source>
</reference>
<dbReference type="EMBL" id="LVXG01000002">
    <property type="protein sequence ID" value="OQP55879.1"/>
    <property type="molecule type" value="Genomic_DNA"/>
</dbReference>